<dbReference type="GO" id="GO:0006508">
    <property type="term" value="P:proteolysis"/>
    <property type="evidence" value="ECO:0007669"/>
    <property type="project" value="UniProtKB-KW"/>
</dbReference>
<evidence type="ECO:0000256" key="9">
    <source>
        <dbReference type="ARBA" id="ARBA00022801"/>
    </source>
</evidence>
<dbReference type="RefSeq" id="WP_210757823.1">
    <property type="nucleotide sequence ID" value="NZ_CP060139.1"/>
</dbReference>
<dbReference type="InterPro" id="IPR042097">
    <property type="entry name" value="Aminopeptidase_N-like_N_sf"/>
</dbReference>
<keyword evidence="15" id="KW-1185">Reference proteome</keyword>
<dbReference type="GO" id="GO:0042277">
    <property type="term" value="F:peptide binding"/>
    <property type="evidence" value="ECO:0007669"/>
    <property type="project" value="TreeGrafter"/>
</dbReference>
<dbReference type="InterPro" id="IPR001930">
    <property type="entry name" value="Peptidase_M1"/>
</dbReference>
<dbReference type="Pfam" id="PF01433">
    <property type="entry name" value="Peptidase_M1"/>
    <property type="match status" value="1"/>
</dbReference>
<keyword evidence="7" id="KW-0645">Protease</keyword>
<accession>A0A7H0VC46</accession>
<protein>
    <recommendedName>
        <fullName evidence="5">Aminopeptidase N</fullName>
        <ecNumber evidence="4">3.4.11.2</ecNumber>
    </recommendedName>
</protein>
<evidence type="ECO:0000256" key="11">
    <source>
        <dbReference type="ARBA" id="ARBA00023049"/>
    </source>
</evidence>
<dbReference type="PRINTS" id="PR00756">
    <property type="entry name" value="ALADIPTASE"/>
</dbReference>
<dbReference type="InterPro" id="IPR027268">
    <property type="entry name" value="Peptidase_M4/M1_CTD_sf"/>
</dbReference>
<dbReference type="EMBL" id="CP060139">
    <property type="protein sequence ID" value="QNR23294.1"/>
    <property type="molecule type" value="Genomic_DNA"/>
</dbReference>
<comment type="similarity">
    <text evidence="3">Belongs to the peptidase M1 family.</text>
</comment>
<evidence type="ECO:0000256" key="10">
    <source>
        <dbReference type="ARBA" id="ARBA00022833"/>
    </source>
</evidence>
<proteinExistence type="inferred from homology"/>
<comment type="cofactor">
    <cofactor evidence="2">
        <name>Zn(2+)</name>
        <dbReference type="ChEBI" id="CHEBI:29105"/>
    </cofactor>
</comment>
<dbReference type="GO" id="GO:0005737">
    <property type="term" value="C:cytoplasm"/>
    <property type="evidence" value="ECO:0007669"/>
    <property type="project" value="TreeGrafter"/>
</dbReference>
<organism evidence="14 15">
    <name type="scientific">Croceimicrobium hydrocarbonivorans</name>
    <dbReference type="NCBI Taxonomy" id="2761580"/>
    <lineage>
        <taxon>Bacteria</taxon>
        <taxon>Pseudomonadati</taxon>
        <taxon>Bacteroidota</taxon>
        <taxon>Flavobacteriia</taxon>
        <taxon>Flavobacteriales</taxon>
        <taxon>Owenweeksiaceae</taxon>
        <taxon>Croceimicrobium</taxon>
    </lineage>
</organism>
<dbReference type="Proteomes" id="UP000516305">
    <property type="component" value="Chromosome"/>
</dbReference>
<gene>
    <name evidence="14" type="ORF">H4K34_13030</name>
</gene>
<dbReference type="PANTHER" id="PTHR11533:SF174">
    <property type="entry name" value="PUROMYCIN-SENSITIVE AMINOPEPTIDASE-RELATED"/>
    <property type="match status" value="1"/>
</dbReference>
<keyword evidence="6" id="KW-0031">Aminopeptidase</keyword>
<feature type="domain" description="Aminopeptidase N-like N-terminal" evidence="13">
    <location>
        <begin position="29"/>
        <end position="190"/>
    </location>
</feature>
<dbReference type="AlphaFoldDB" id="A0A7H0VC46"/>
<sequence length="770" mass="90699">MFLSIGLFFVFVSGLKAQDFKSLHLVARFDTIDEKVLGTVYHQVAVGEDVDQLVLNAIRMEIKSLQLDGEDWDFEQNDTALFIPIKEAERGELQLRIEYEAKPNKGIYFIGWQDETRRARRQIWTQGQGIDHRHWIPHHDDQTDKILFSAEWIFNSDYQIMSNGQLDSMVTKEGESHWYYSMDKPMSSYLIAMALGNYVASAQMIKGTPHILYHYPDRIADSAWYYYRHQHIASFLEGEINYEYPWRNYKQAPVMDFRHGAMENTCATIFGDFFLVDSIAFNDRNYTYVDAHEFAHQWFGNLVTAAGSEHHWLHEGFATYYQWLSEEELYGSNHYDWELFKARELIEGAAARDSLPLAHPKAGVERFYQKGGWLLHMLRNYVGDSVYRVVIDDYLHRYTHQVVHNEDLIALFEKHSDKDIRAFFDLWLYGKKEPSLRIRHSPIKEALVTDLSEAMPQELEFAFLVNGKWRFQKHQIPKGRSMVLIPDSCTAYYLAKVDDLLLTLDDESMTSEYYRIAFEANDDLAARCRYMREWPQWEEDLDFIKSVAENKQNFHWLRAEAIRAFVRISKDRNQEKALVESLLRSTKDVQLQKAIMTVVLKEKMDIDAQILADLRQYGGSYELRSSALQASIDPDNLANMKWLNDAHWAEQPGIVGHDLYLQTLFYRFAFFRDQEALAKMLDFAGPSFDFNTRMNALSFLSYLPIDADLYWQRLFEAFQNKNWKLSKMGREKLLDLQSKEAAQFKKAYRKARRDWDDFQKQKAERTFEKE</sequence>
<evidence type="ECO:0000259" key="13">
    <source>
        <dbReference type="Pfam" id="PF17900"/>
    </source>
</evidence>
<keyword evidence="10" id="KW-0862">Zinc</keyword>
<dbReference type="InterPro" id="IPR045357">
    <property type="entry name" value="Aminopeptidase_N-like_N"/>
</dbReference>
<dbReference type="CDD" id="cd09603">
    <property type="entry name" value="M1_APN_like"/>
    <property type="match status" value="1"/>
</dbReference>
<dbReference type="Gene3D" id="1.10.390.10">
    <property type="entry name" value="Neutral Protease Domain 2"/>
    <property type="match status" value="1"/>
</dbReference>
<dbReference type="Gene3D" id="2.60.40.1730">
    <property type="entry name" value="tricorn interacting facor f3 domain"/>
    <property type="match status" value="1"/>
</dbReference>
<keyword evidence="9" id="KW-0378">Hydrolase</keyword>
<dbReference type="GO" id="GO:0016285">
    <property type="term" value="F:alanyl aminopeptidase activity"/>
    <property type="evidence" value="ECO:0007669"/>
    <property type="project" value="UniProtKB-EC"/>
</dbReference>
<feature type="domain" description="Peptidase M1 membrane alanine aminopeptidase" evidence="12">
    <location>
        <begin position="231"/>
        <end position="427"/>
    </location>
</feature>
<evidence type="ECO:0000313" key="15">
    <source>
        <dbReference type="Proteomes" id="UP000516305"/>
    </source>
</evidence>
<evidence type="ECO:0000256" key="5">
    <source>
        <dbReference type="ARBA" id="ARBA00015611"/>
    </source>
</evidence>
<comment type="catalytic activity">
    <reaction evidence="1">
        <text>Release of an N-terminal amino acid, Xaa-|-Yaa- from a peptide, amide or arylamide. Xaa is preferably Ala, but may be most amino acids including Pro (slow action). When a terminal hydrophobic residue is followed by a prolyl residue, the two may be released as an intact Xaa-Pro dipeptide.</text>
        <dbReference type="EC" id="3.4.11.2"/>
    </reaction>
</comment>
<dbReference type="InterPro" id="IPR050344">
    <property type="entry name" value="Peptidase_M1_aminopeptidases"/>
</dbReference>
<evidence type="ECO:0000259" key="12">
    <source>
        <dbReference type="Pfam" id="PF01433"/>
    </source>
</evidence>
<dbReference type="KEGG" id="chyd:H4K34_13030"/>
<dbReference type="GO" id="GO:0043171">
    <property type="term" value="P:peptide catabolic process"/>
    <property type="evidence" value="ECO:0007669"/>
    <property type="project" value="TreeGrafter"/>
</dbReference>
<evidence type="ECO:0000256" key="2">
    <source>
        <dbReference type="ARBA" id="ARBA00001947"/>
    </source>
</evidence>
<evidence type="ECO:0000256" key="6">
    <source>
        <dbReference type="ARBA" id="ARBA00022438"/>
    </source>
</evidence>
<dbReference type="GO" id="GO:0070006">
    <property type="term" value="F:metalloaminopeptidase activity"/>
    <property type="evidence" value="ECO:0007669"/>
    <property type="project" value="TreeGrafter"/>
</dbReference>
<dbReference type="SUPFAM" id="SSF63737">
    <property type="entry name" value="Leukotriene A4 hydrolase N-terminal domain"/>
    <property type="match status" value="1"/>
</dbReference>
<dbReference type="GO" id="GO:0008270">
    <property type="term" value="F:zinc ion binding"/>
    <property type="evidence" value="ECO:0007669"/>
    <property type="project" value="InterPro"/>
</dbReference>
<evidence type="ECO:0000256" key="1">
    <source>
        <dbReference type="ARBA" id="ARBA00000098"/>
    </source>
</evidence>
<evidence type="ECO:0000256" key="4">
    <source>
        <dbReference type="ARBA" id="ARBA00012564"/>
    </source>
</evidence>
<dbReference type="SUPFAM" id="SSF55486">
    <property type="entry name" value="Metalloproteases ('zincins'), catalytic domain"/>
    <property type="match status" value="1"/>
</dbReference>
<dbReference type="Pfam" id="PF17900">
    <property type="entry name" value="Peptidase_M1_N"/>
    <property type="match status" value="1"/>
</dbReference>
<evidence type="ECO:0000256" key="7">
    <source>
        <dbReference type="ARBA" id="ARBA00022670"/>
    </source>
</evidence>
<dbReference type="GO" id="GO:0016020">
    <property type="term" value="C:membrane"/>
    <property type="evidence" value="ECO:0007669"/>
    <property type="project" value="TreeGrafter"/>
</dbReference>
<keyword evidence="8" id="KW-0479">Metal-binding</keyword>
<evidence type="ECO:0000256" key="8">
    <source>
        <dbReference type="ARBA" id="ARBA00022723"/>
    </source>
</evidence>
<keyword evidence="11" id="KW-0482">Metalloprotease</keyword>
<dbReference type="EC" id="3.4.11.2" evidence="4"/>
<evidence type="ECO:0000256" key="3">
    <source>
        <dbReference type="ARBA" id="ARBA00010136"/>
    </source>
</evidence>
<evidence type="ECO:0000313" key="14">
    <source>
        <dbReference type="EMBL" id="QNR23294.1"/>
    </source>
</evidence>
<dbReference type="PANTHER" id="PTHR11533">
    <property type="entry name" value="PROTEASE M1 ZINC METALLOPROTEASE"/>
    <property type="match status" value="1"/>
</dbReference>
<dbReference type="InterPro" id="IPR014782">
    <property type="entry name" value="Peptidase_M1_dom"/>
</dbReference>
<reference evidence="14 15" key="1">
    <citation type="submission" date="2020-08" db="EMBL/GenBank/DDBJ databases">
        <title>Croceimicrobium hydrocarbonivorans gen. nov., sp. nov., a novel marine bacterium isolated from a bacterial consortium that degrades polyethylene terephthalate.</title>
        <authorList>
            <person name="Liu R."/>
        </authorList>
    </citation>
    <scope>NUCLEOTIDE SEQUENCE [LARGE SCALE GENOMIC DNA]</scope>
    <source>
        <strain evidence="14 15">A20-9</strain>
    </source>
</reference>
<dbReference type="GO" id="GO:0005615">
    <property type="term" value="C:extracellular space"/>
    <property type="evidence" value="ECO:0007669"/>
    <property type="project" value="TreeGrafter"/>
</dbReference>
<name>A0A7H0VC46_9FLAO</name>